<dbReference type="PROSITE" id="PS00237">
    <property type="entry name" value="G_PROTEIN_RECEP_F1_1"/>
    <property type="match status" value="1"/>
</dbReference>
<dbReference type="GO" id="GO:0004993">
    <property type="term" value="F:G protein-coupled serotonin receptor activity"/>
    <property type="evidence" value="ECO:0007669"/>
    <property type="project" value="TreeGrafter"/>
</dbReference>
<dbReference type="InterPro" id="IPR017452">
    <property type="entry name" value="GPCR_Rhodpsn_7TM"/>
</dbReference>
<dbReference type="InterPro" id="IPR000276">
    <property type="entry name" value="GPCR_Rhodpsn"/>
</dbReference>
<evidence type="ECO:0000256" key="3">
    <source>
        <dbReference type="ARBA" id="ARBA00022692"/>
    </source>
</evidence>
<evidence type="ECO:0000259" key="11">
    <source>
        <dbReference type="PROSITE" id="PS50262"/>
    </source>
</evidence>
<dbReference type="Pfam" id="PF00001">
    <property type="entry name" value="7tm_1"/>
    <property type="match status" value="1"/>
</dbReference>
<dbReference type="GO" id="GO:0045202">
    <property type="term" value="C:synapse"/>
    <property type="evidence" value="ECO:0007669"/>
    <property type="project" value="GOC"/>
</dbReference>
<evidence type="ECO:0000256" key="2">
    <source>
        <dbReference type="ARBA" id="ARBA00022475"/>
    </source>
</evidence>
<dbReference type="Gene3D" id="1.20.1070.10">
    <property type="entry name" value="Rhodopsin 7-helix transmembrane proteins"/>
    <property type="match status" value="1"/>
</dbReference>
<feature type="transmembrane region" description="Helical" evidence="10">
    <location>
        <begin position="253"/>
        <end position="276"/>
    </location>
</feature>
<evidence type="ECO:0000256" key="1">
    <source>
        <dbReference type="ARBA" id="ARBA00004651"/>
    </source>
</evidence>
<accession>A0AAU9WC38</accession>
<evidence type="ECO:0000256" key="6">
    <source>
        <dbReference type="ARBA" id="ARBA00023136"/>
    </source>
</evidence>
<dbReference type="PRINTS" id="PR00237">
    <property type="entry name" value="GPCRRHODOPSN"/>
</dbReference>
<dbReference type="GO" id="GO:0007187">
    <property type="term" value="P:G protein-coupled receptor signaling pathway, coupled to cyclic nucleotide second messenger"/>
    <property type="evidence" value="ECO:0007669"/>
    <property type="project" value="TreeGrafter"/>
</dbReference>
<dbReference type="PANTHER" id="PTHR24247">
    <property type="entry name" value="5-HYDROXYTRYPTAMINE RECEPTOR"/>
    <property type="match status" value="1"/>
</dbReference>
<dbReference type="GO" id="GO:0007268">
    <property type="term" value="P:chemical synaptic transmission"/>
    <property type="evidence" value="ECO:0007669"/>
    <property type="project" value="TreeGrafter"/>
</dbReference>
<keyword evidence="4 10" id="KW-1133">Transmembrane helix</keyword>
<keyword evidence="5 9" id="KW-0297">G-protein coupled receptor</keyword>
<sequence>MNNTSLGKENISSSWNPVFVSISIVCYSFIIGFSLLGNSLVCLAICLNKSLRSSPAMSFIFSLALCDLLTAIFAMPFDAESLLQNSAWKHSETLCIVWTTTYLFSVPTSILTLLVFTIDRYKTLSDPLRRFRKSKFLSIRTSRFVVVFLWCYSLAFCLLPVMGWRRMPHYVVGGYCNFNITFTYSVVSNILHFILPLLIIGGIYFKIYRIAQNVKQCHKLGEGKNSFPGHIARHPSSRDQRHFKRNLRGTKTIAVIVCALFICWLPYSVTSIVFGLCKTCFFKSPPEVSVALLMLGYLNSALNPFIYSLRNRKFKDTYRILFRSLRKIRRNAQRRSRASPKTSDSSISGRHHVSVIGHASSIRLTSFTVSVSIN</sequence>
<organism evidence="12 13">
    <name type="scientific">Pocillopora meandrina</name>
    <dbReference type="NCBI Taxonomy" id="46732"/>
    <lineage>
        <taxon>Eukaryota</taxon>
        <taxon>Metazoa</taxon>
        <taxon>Cnidaria</taxon>
        <taxon>Anthozoa</taxon>
        <taxon>Hexacorallia</taxon>
        <taxon>Scleractinia</taxon>
        <taxon>Astrocoeniina</taxon>
        <taxon>Pocilloporidae</taxon>
        <taxon>Pocillopora</taxon>
    </lineage>
</organism>
<feature type="transmembrane region" description="Helical" evidence="10">
    <location>
        <begin position="142"/>
        <end position="162"/>
    </location>
</feature>
<keyword evidence="3 9" id="KW-0812">Transmembrane</keyword>
<reference evidence="12 13" key="1">
    <citation type="submission" date="2022-05" db="EMBL/GenBank/DDBJ databases">
        <authorList>
            <consortium name="Genoscope - CEA"/>
            <person name="William W."/>
        </authorList>
    </citation>
    <scope>NUCLEOTIDE SEQUENCE [LARGE SCALE GENOMIC DNA]</scope>
</reference>
<comment type="caution">
    <text evidence="12">The sequence shown here is derived from an EMBL/GenBank/DDBJ whole genome shotgun (WGS) entry which is preliminary data.</text>
</comment>
<comment type="subcellular location">
    <subcellularLocation>
        <location evidence="1">Cell membrane</location>
        <topology evidence="1">Multi-pass membrane protein</topology>
    </subcellularLocation>
</comment>
<evidence type="ECO:0000256" key="5">
    <source>
        <dbReference type="ARBA" id="ARBA00023040"/>
    </source>
</evidence>
<protein>
    <recommendedName>
        <fullName evidence="11">G-protein coupled receptors family 1 profile domain-containing protein</fullName>
    </recommendedName>
</protein>
<evidence type="ECO:0000256" key="7">
    <source>
        <dbReference type="ARBA" id="ARBA00023170"/>
    </source>
</evidence>
<evidence type="ECO:0000256" key="8">
    <source>
        <dbReference type="ARBA" id="ARBA00023224"/>
    </source>
</evidence>
<feature type="transmembrane region" description="Helical" evidence="10">
    <location>
        <begin position="59"/>
        <end position="77"/>
    </location>
</feature>
<feature type="transmembrane region" description="Helical" evidence="10">
    <location>
        <begin position="182"/>
        <end position="205"/>
    </location>
</feature>
<keyword evidence="7 9" id="KW-0675">Receptor</keyword>
<dbReference type="SMART" id="SM01381">
    <property type="entry name" value="7TM_GPCR_Srsx"/>
    <property type="match status" value="1"/>
</dbReference>
<name>A0AAU9WC38_9CNID</name>
<keyword evidence="2" id="KW-1003">Cell membrane</keyword>
<feature type="transmembrane region" description="Helical" evidence="10">
    <location>
        <begin position="97"/>
        <end position="121"/>
    </location>
</feature>
<dbReference type="PROSITE" id="PS50262">
    <property type="entry name" value="G_PROTEIN_RECEP_F1_2"/>
    <property type="match status" value="1"/>
</dbReference>
<evidence type="ECO:0000256" key="10">
    <source>
        <dbReference type="SAM" id="Phobius"/>
    </source>
</evidence>
<dbReference type="EMBL" id="CALNXJ010000011">
    <property type="protein sequence ID" value="CAH3109102.1"/>
    <property type="molecule type" value="Genomic_DNA"/>
</dbReference>
<dbReference type="GO" id="GO:0005886">
    <property type="term" value="C:plasma membrane"/>
    <property type="evidence" value="ECO:0007669"/>
    <property type="project" value="UniProtKB-SubCell"/>
</dbReference>
<dbReference type="AlphaFoldDB" id="A0AAU9WC38"/>
<dbReference type="GO" id="GO:0030425">
    <property type="term" value="C:dendrite"/>
    <property type="evidence" value="ECO:0007669"/>
    <property type="project" value="TreeGrafter"/>
</dbReference>
<proteinExistence type="inferred from homology"/>
<dbReference type="CDD" id="cd14967">
    <property type="entry name" value="7tmA_amine_R-like"/>
    <property type="match status" value="1"/>
</dbReference>
<feature type="domain" description="G-protein coupled receptors family 1 profile" evidence="11">
    <location>
        <begin position="37"/>
        <end position="307"/>
    </location>
</feature>
<dbReference type="PANTHER" id="PTHR24247:SF278">
    <property type="entry name" value="HISTAMINE H2 RECEPTOR"/>
    <property type="match status" value="1"/>
</dbReference>
<evidence type="ECO:0000313" key="13">
    <source>
        <dbReference type="Proteomes" id="UP001159428"/>
    </source>
</evidence>
<dbReference type="GO" id="GO:0030594">
    <property type="term" value="F:neurotransmitter receptor activity"/>
    <property type="evidence" value="ECO:0007669"/>
    <property type="project" value="TreeGrafter"/>
</dbReference>
<keyword evidence="6 10" id="KW-0472">Membrane</keyword>
<gene>
    <name evidence="12" type="ORF">PMEA_00002835</name>
</gene>
<feature type="transmembrane region" description="Helical" evidence="10">
    <location>
        <begin position="20"/>
        <end position="47"/>
    </location>
</feature>
<dbReference type="SUPFAM" id="SSF81321">
    <property type="entry name" value="Family A G protein-coupled receptor-like"/>
    <property type="match status" value="1"/>
</dbReference>
<comment type="similarity">
    <text evidence="9">Belongs to the G-protein coupled receptor 1 family.</text>
</comment>
<feature type="transmembrane region" description="Helical" evidence="10">
    <location>
        <begin position="288"/>
        <end position="309"/>
    </location>
</feature>
<dbReference type="Proteomes" id="UP001159428">
    <property type="component" value="Unassembled WGS sequence"/>
</dbReference>
<keyword evidence="13" id="KW-1185">Reference proteome</keyword>
<evidence type="ECO:0000313" key="12">
    <source>
        <dbReference type="EMBL" id="CAH3109102.1"/>
    </source>
</evidence>
<evidence type="ECO:0000256" key="4">
    <source>
        <dbReference type="ARBA" id="ARBA00022989"/>
    </source>
</evidence>
<keyword evidence="8 9" id="KW-0807">Transducer</keyword>
<evidence type="ECO:0000256" key="9">
    <source>
        <dbReference type="RuleBase" id="RU000688"/>
    </source>
</evidence>